<evidence type="ECO:0000313" key="2">
    <source>
        <dbReference type="RefSeq" id="XP_022638223.1"/>
    </source>
</evidence>
<dbReference type="GeneID" id="111241893"/>
<organism evidence="1 2">
    <name type="scientific">Vigna radiata var. radiata</name>
    <name type="common">Mung bean</name>
    <name type="synonym">Phaseolus aureus</name>
    <dbReference type="NCBI Taxonomy" id="3916"/>
    <lineage>
        <taxon>Eukaryota</taxon>
        <taxon>Viridiplantae</taxon>
        <taxon>Streptophyta</taxon>
        <taxon>Embryophyta</taxon>
        <taxon>Tracheophyta</taxon>
        <taxon>Spermatophyta</taxon>
        <taxon>Magnoliopsida</taxon>
        <taxon>eudicotyledons</taxon>
        <taxon>Gunneridae</taxon>
        <taxon>Pentapetalae</taxon>
        <taxon>rosids</taxon>
        <taxon>fabids</taxon>
        <taxon>Fabales</taxon>
        <taxon>Fabaceae</taxon>
        <taxon>Papilionoideae</taxon>
        <taxon>50 kb inversion clade</taxon>
        <taxon>NPAAA clade</taxon>
        <taxon>indigoferoid/millettioid clade</taxon>
        <taxon>Phaseoleae</taxon>
        <taxon>Vigna</taxon>
    </lineage>
</organism>
<proteinExistence type="predicted"/>
<dbReference type="Proteomes" id="UP000087766">
    <property type="component" value="Chromosome 6"/>
</dbReference>
<dbReference type="OrthoDB" id="1866033at2759"/>
<sequence>MRIVTVANSLKSLRSLHFLRVTSSAPLQFKDKQQFEIQPRSATYSPDNDHIVGKSTLAMDLASVLEEPKPKPKPRNRMELKRFFELRIEKRVKEQHTNGKFHDLMT</sequence>
<dbReference type="AlphaFoldDB" id="A0A3Q0F2Q5"/>
<keyword evidence="1" id="KW-1185">Reference proteome</keyword>
<name>A0A3Q0F2Q5_VIGRR</name>
<protein>
    <submittedName>
        <fullName evidence="2">Nuclear intron maturase 4, mitochondrial-like</fullName>
    </submittedName>
</protein>
<dbReference type="RefSeq" id="XP_022638223.1">
    <property type="nucleotide sequence ID" value="XM_022782502.1"/>
</dbReference>
<reference evidence="2" key="2">
    <citation type="submission" date="2025-08" db="UniProtKB">
        <authorList>
            <consortium name="RefSeq"/>
        </authorList>
    </citation>
    <scope>IDENTIFICATION</scope>
    <source>
        <tissue evidence="2">Leaf</tissue>
    </source>
</reference>
<gene>
    <name evidence="2" type="primary">LOC111241893</name>
</gene>
<dbReference type="KEGG" id="vra:111241893"/>
<dbReference type="STRING" id="3916.A0A3Q0F2Q5"/>
<accession>A0A3Q0F2Q5</accession>
<reference evidence="1" key="1">
    <citation type="journal article" date="2014" name="Nat. Commun.">
        <title>Genome sequence of mungbean and insights into evolution within Vigna species.</title>
        <authorList>
            <person name="Kang Y.J."/>
            <person name="Kim S.K."/>
            <person name="Kim M.Y."/>
            <person name="Lestari P."/>
            <person name="Kim K.H."/>
            <person name="Ha B.K."/>
            <person name="Jun T.H."/>
            <person name="Hwang W.J."/>
            <person name="Lee T."/>
            <person name="Lee J."/>
            <person name="Shim S."/>
            <person name="Yoon M.Y."/>
            <person name="Jang Y.E."/>
            <person name="Han K.S."/>
            <person name="Taeprayoon P."/>
            <person name="Yoon N."/>
            <person name="Somta P."/>
            <person name="Tanya P."/>
            <person name="Kim K.S."/>
            <person name="Gwag J.G."/>
            <person name="Moon J.K."/>
            <person name="Lee Y.H."/>
            <person name="Park B.S."/>
            <person name="Bombarely A."/>
            <person name="Doyle J.J."/>
            <person name="Jackson S.A."/>
            <person name="Schafleitner R."/>
            <person name="Srinives P."/>
            <person name="Varshney R.K."/>
            <person name="Lee S.H."/>
        </authorList>
    </citation>
    <scope>NUCLEOTIDE SEQUENCE [LARGE SCALE GENOMIC DNA]</scope>
    <source>
        <strain evidence="1">cv. VC1973A</strain>
    </source>
</reference>
<evidence type="ECO:0000313" key="1">
    <source>
        <dbReference type="Proteomes" id="UP000087766"/>
    </source>
</evidence>